<reference evidence="1" key="1">
    <citation type="submission" date="2015-04" db="UniProtKB">
        <authorList>
            <consortium name="EnsemblPlants"/>
        </authorList>
    </citation>
    <scope>IDENTIFICATION</scope>
    <source>
        <strain evidence="1">SL10</strain>
    </source>
</reference>
<dbReference type="Gramene" id="ONIVA02G27140.1">
    <property type="protein sequence ID" value="ONIVA02G27140.1"/>
    <property type="gene ID" value="ONIVA02G27140"/>
</dbReference>
<accession>A0A0E0G9Z5</accession>
<evidence type="ECO:0000313" key="1">
    <source>
        <dbReference type="EnsemblPlants" id="ONIVA02G27140.1"/>
    </source>
</evidence>
<dbReference type="Proteomes" id="UP000006591">
    <property type="component" value="Chromosome 2"/>
</dbReference>
<organism evidence="1">
    <name type="scientific">Oryza nivara</name>
    <name type="common">Indian wild rice</name>
    <name type="synonym">Oryza sativa f. spontanea</name>
    <dbReference type="NCBI Taxonomy" id="4536"/>
    <lineage>
        <taxon>Eukaryota</taxon>
        <taxon>Viridiplantae</taxon>
        <taxon>Streptophyta</taxon>
        <taxon>Embryophyta</taxon>
        <taxon>Tracheophyta</taxon>
        <taxon>Spermatophyta</taxon>
        <taxon>Magnoliopsida</taxon>
        <taxon>Liliopsida</taxon>
        <taxon>Poales</taxon>
        <taxon>Poaceae</taxon>
        <taxon>BOP clade</taxon>
        <taxon>Oryzoideae</taxon>
        <taxon>Oryzeae</taxon>
        <taxon>Oryzinae</taxon>
        <taxon>Oryza</taxon>
    </lineage>
</organism>
<dbReference type="AlphaFoldDB" id="A0A0E0G9Z5"/>
<dbReference type="STRING" id="4536.A0A0E0G9Z5"/>
<protein>
    <submittedName>
        <fullName evidence="1">Uncharacterized protein</fullName>
    </submittedName>
</protein>
<dbReference type="HOGENOM" id="CLU_2762134_0_0_1"/>
<name>A0A0E0G9Z5_ORYNI</name>
<dbReference type="EnsemblPlants" id="ONIVA02G27140.1">
    <property type="protein sequence ID" value="ONIVA02G27140.1"/>
    <property type="gene ID" value="ONIVA02G27140"/>
</dbReference>
<evidence type="ECO:0000313" key="2">
    <source>
        <dbReference type="Proteomes" id="UP000006591"/>
    </source>
</evidence>
<sequence length="70" mass="7742">MVEICTLKLRTEFELTFLPASCASAALTTAKPLAPWYHRRDGPPKNLRLSILAVAGKQDRHCHNSAVVIL</sequence>
<keyword evidence="2" id="KW-1185">Reference proteome</keyword>
<reference evidence="1" key="2">
    <citation type="submission" date="2018-04" db="EMBL/GenBank/DDBJ databases">
        <title>OnivRS2 (Oryza nivara Reference Sequence Version 2).</title>
        <authorList>
            <person name="Zhang J."/>
            <person name="Kudrna D."/>
            <person name="Lee S."/>
            <person name="Talag J."/>
            <person name="Rajasekar S."/>
            <person name="Welchert J."/>
            <person name="Hsing Y.-I."/>
            <person name="Wing R.A."/>
        </authorList>
    </citation>
    <scope>NUCLEOTIDE SEQUENCE [LARGE SCALE GENOMIC DNA]</scope>
    <source>
        <strain evidence="1">SL10</strain>
    </source>
</reference>
<proteinExistence type="predicted"/>